<evidence type="ECO:0000259" key="10">
    <source>
        <dbReference type="PROSITE" id="PS50263"/>
    </source>
</evidence>
<feature type="domain" description="CN hydrolase" evidence="10">
    <location>
        <begin position="201"/>
        <end position="321"/>
    </location>
</feature>
<feature type="transmembrane region" description="Helical" evidence="9">
    <location>
        <begin position="77"/>
        <end position="101"/>
    </location>
</feature>
<dbReference type="GO" id="GO:0005886">
    <property type="term" value="C:plasma membrane"/>
    <property type="evidence" value="ECO:0007669"/>
    <property type="project" value="UniProtKB-SubCell"/>
</dbReference>
<name>A0A7C5L5H3_AQUAO</name>
<dbReference type="Gene3D" id="3.60.110.10">
    <property type="entry name" value="Carbon-nitrogen hydrolase"/>
    <property type="match status" value="1"/>
</dbReference>
<accession>A0A7C5L5H3</accession>
<feature type="transmembrane region" description="Helical" evidence="9">
    <location>
        <begin position="20"/>
        <end position="40"/>
    </location>
</feature>
<keyword evidence="3" id="KW-1003">Cell membrane</keyword>
<evidence type="ECO:0000256" key="7">
    <source>
        <dbReference type="ARBA" id="ARBA00023136"/>
    </source>
</evidence>
<dbReference type="PROSITE" id="PS50263">
    <property type="entry name" value="CN_HYDROLASE"/>
    <property type="match status" value="1"/>
</dbReference>
<comment type="similarity">
    <text evidence="2">Belongs to the CN hydrolase family. Apolipoprotein N-acyltransferase subfamily.</text>
</comment>
<sequence>MLAKRYEAVALYLSVPLMFYLAFSKLNLWFLILPALFLLSSLRSLRGWLLIGFLSFFSSLFWIRIAMVDYGGVFPPVAYSLIALLSLVLALYQFGLTYLLWRFLRHNLLLLPFLWVGSEILRSLFPYGGFPWLLVGENLVDFPLLKYYLSAGGVYLGSLTLWFLALLPRLMGDRRKMGTALLILMLPLPFTDTARRAVPPLKIAVVQPAVPEEVKLKEEEFYAYLPRYWEVMDQVLKEKPEVVFLPESAFPFTANYLYSEGGKLLDYSEKAVVVTGLVDVRFEGGKAKPYNSVFVIHRRRVVDFYDKVRLLPFGEFVPFPF</sequence>
<keyword evidence="8" id="KW-0012">Acyltransferase</keyword>
<feature type="transmembrane region" description="Helical" evidence="9">
    <location>
        <begin position="147"/>
        <end position="167"/>
    </location>
</feature>
<evidence type="ECO:0000256" key="3">
    <source>
        <dbReference type="ARBA" id="ARBA00022475"/>
    </source>
</evidence>
<dbReference type="InterPro" id="IPR045378">
    <property type="entry name" value="LNT_N"/>
</dbReference>
<dbReference type="EMBL" id="DRNB01000134">
    <property type="protein sequence ID" value="HHJ63971.1"/>
    <property type="molecule type" value="Genomic_DNA"/>
</dbReference>
<feature type="transmembrane region" description="Helical" evidence="9">
    <location>
        <begin position="108"/>
        <end position="127"/>
    </location>
</feature>
<evidence type="ECO:0000256" key="9">
    <source>
        <dbReference type="SAM" id="Phobius"/>
    </source>
</evidence>
<dbReference type="Proteomes" id="UP000885792">
    <property type="component" value="Unassembled WGS sequence"/>
</dbReference>
<organism evidence="11">
    <name type="scientific">Aquifex aeolicus</name>
    <dbReference type="NCBI Taxonomy" id="63363"/>
    <lineage>
        <taxon>Bacteria</taxon>
        <taxon>Pseudomonadati</taxon>
        <taxon>Aquificota</taxon>
        <taxon>Aquificia</taxon>
        <taxon>Aquificales</taxon>
        <taxon>Aquificaceae</taxon>
        <taxon>Aquifex</taxon>
    </lineage>
</organism>
<evidence type="ECO:0000256" key="2">
    <source>
        <dbReference type="ARBA" id="ARBA00010065"/>
    </source>
</evidence>
<comment type="caution">
    <text evidence="11">The sequence shown here is derived from an EMBL/GenBank/DDBJ whole genome shotgun (WGS) entry which is preliminary data.</text>
</comment>
<keyword evidence="7 9" id="KW-0472">Membrane</keyword>
<keyword evidence="4" id="KW-0808">Transferase</keyword>
<dbReference type="NCBIfam" id="TIGR00546">
    <property type="entry name" value="lnt"/>
    <property type="match status" value="1"/>
</dbReference>
<feature type="non-terminal residue" evidence="11">
    <location>
        <position position="321"/>
    </location>
</feature>
<proteinExistence type="inferred from homology"/>
<protein>
    <submittedName>
        <fullName evidence="11">Apolipoprotein N-acyltransferase</fullName>
    </submittedName>
</protein>
<dbReference type="InterPro" id="IPR003010">
    <property type="entry name" value="C-N_Hydrolase"/>
</dbReference>
<dbReference type="PANTHER" id="PTHR38686:SF1">
    <property type="entry name" value="APOLIPOPROTEIN N-ACYLTRANSFERASE"/>
    <property type="match status" value="1"/>
</dbReference>
<feature type="transmembrane region" description="Helical" evidence="9">
    <location>
        <begin position="47"/>
        <end position="65"/>
    </location>
</feature>
<evidence type="ECO:0000256" key="1">
    <source>
        <dbReference type="ARBA" id="ARBA00004651"/>
    </source>
</evidence>
<evidence type="ECO:0000256" key="6">
    <source>
        <dbReference type="ARBA" id="ARBA00022989"/>
    </source>
</evidence>
<dbReference type="AlphaFoldDB" id="A0A7C5L5H3"/>
<dbReference type="GO" id="GO:0016410">
    <property type="term" value="F:N-acyltransferase activity"/>
    <property type="evidence" value="ECO:0007669"/>
    <property type="project" value="InterPro"/>
</dbReference>
<dbReference type="InterPro" id="IPR036526">
    <property type="entry name" value="C-N_Hydrolase_sf"/>
</dbReference>
<evidence type="ECO:0000256" key="8">
    <source>
        <dbReference type="ARBA" id="ARBA00023315"/>
    </source>
</evidence>
<gene>
    <name evidence="11" type="primary">lnt</name>
    <name evidence="11" type="ORF">ENJ61_03600</name>
</gene>
<reference evidence="11" key="1">
    <citation type="journal article" date="2020" name="mSystems">
        <title>Genome- and Community-Level Interaction Insights into Carbon Utilization and Element Cycling Functions of Hydrothermarchaeota in Hydrothermal Sediment.</title>
        <authorList>
            <person name="Zhou Z."/>
            <person name="Liu Y."/>
            <person name="Xu W."/>
            <person name="Pan J."/>
            <person name="Luo Z.H."/>
            <person name="Li M."/>
        </authorList>
    </citation>
    <scope>NUCLEOTIDE SEQUENCE [LARGE SCALE GENOMIC DNA]</scope>
    <source>
        <strain evidence="11">HyVt-501</strain>
    </source>
</reference>
<comment type="subcellular location">
    <subcellularLocation>
        <location evidence="1">Cell membrane</location>
        <topology evidence="1">Multi-pass membrane protein</topology>
    </subcellularLocation>
</comment>
<dbReference type="GO" id="GO:0042158">
    <property type="term" value="P:lipoprotein biosynthetic process"/>
    <property type="evidence" value="ECO:0007669"/>
    <property type="project" value="InterPro"/>
</dbReference>
<keyword evidence="5 9" id="KW-0812">Transmembrane</keyword>
<dbReference type="PANTHER" id="PTHR38686">
    <property type="entry name" value="APOLIPOPROTEIN N-ACYLTRANSFERASE"/>
    <property type="match status" value="1"/>
</dbReference>
<keyword evidence="6 9" id="KW-1133">Transmembrane helix</keyword>
<dbReference type="InterPro" id="IPR004563">
    <property type="entry name" value="Apolipo_AcylTrfase"/>
</dbReference>
<dbReference type="SUPFAM" id="SSF56317">
    <property type="entry name" value="Carbon-nitrogen hydrolase"/>
    <property type="match status" value="1"/>
</dbReference>
<evidence type="ECO:0000256" key="4">
    <source>
        <dbReference type="ARBA" id="ARBA00022679"/>
    </source>
</evidence>
<evidence type="ECO:0000313" key="11">
    <source>
        <dbReference type="EMBL" id="HHJ63971.1"/>
    </source>
</evidence>
<dbReference type="Pfam" id="PF20154">
    <property type="entry name" value="LNT_N"/>
    <property type="match status" value="1"/>
</dbReference>
<evidence type="ECO:0000256" key="5">
    <source>
        <dbReference type="ARBA" id="ARBA00022692"/>
    </source>
</evidence>